<comment type="caution">
    <text evidence="2">The sequence shown here is derived from an EMBL/GenBank/DDBJ whole genome shotgun (WGS) entry which is preliminary data.</text>
</comment>
<reference evidence="2 3" key="1">
    <citation type="submission" date="2019-05" db="EMBL/GenBank/DDBJ databases">
        <title>Another draft genome of Portunus trituberculatus and its Hox gene families provides insights of decapod evolution.</title>
        <authorList>
            <person name="Jeong J.-H."/>
            <person name="Song I."/>
            <person name="Kim S."/>
            <person name="Choi T."/>
            <person name="Kim D."/>
            <person name="Ryu S."/>
            <person name="Kim W."/>
        </authorList>
    </citation>
    <scope>NUCLEOTIDE SEQUENCE [LARGE SCALE GENOMIC DNA]</scope>
    <source>
        <tissue evidence="2">Muscle</tissue>
    </source>
</reference>
<dbReference type="Proteomes" id="UP000324222">
    <property type="component" value="Unassembled WGS sequence"/>
</dbReference>
<name>A0A5B7GXW2_PORTR</name>
<feature type="region of interest" description="Disordered" evidence="1">
    <location>
        <begin position="1"/>
        <end position="32"/>
    </location>
</feature>
<evidence type="ECO:0000256" key="1">
    <source>
        <dbReference type="SAM" id="MobiDB-lite"/>
    </source>
</evidence>
<organism evidence="2 3">
    <name type="scientific">Portunus trituberculatus</name>
    <name type="common">Swimming crab</name>
    <name type="synonym">Neptunus trituberculatus</name>
    <dbReference type="NCBI Taxonomy" id="210409"/>
    <lineage>
        <taxon>Eukaryota</taxon>
        <taxon>Metazoa</taxon>
        <taxon>Ecdysozoa</taxon>
        <taxon>Arthropoda</taxon>
        <taxon>Crustacea</taxon>
        <taxon>Multicrustacea</taxon>
        <taxon>Malacostraca</taxon>
        <taxon>Eumalacostraca</taxon>
        <taxon>Eucarida</taxon>
        <taxon>Decapoda</taxon>
        <taxon>Pleocyemata</taxon>
        <taxon>Brachyura</taxon>
        <taxon>Eubrachyura</taxon>
        <taxon>Portunoidea</taxon>
        <taxon>Portunidae</taxon>
        <taxon>Portuninae</taxon>
        <taxon>Portunus</taxon>
    </lineage>
</organism>
<evidence type="ECO:0000313" key="2">
    <source>
        <dbReference type="EMBL" id="MPC62523.1"/>
    </source>
</evidence>
<gene>
    <name evidence="2" type="ORF">E2C01_056608</name>
</gene>
<protein>
    <submittedName>
        <fullName evidence="2">Uncharacterized protein</fullName>
    </submittedName>
</protein>
<proteinExistence type="predicted"/>
<feature type="compositionally biased region" description="Basic residues" evidence="1">
    <location>
        <begin position="23"/>
        <end position="32"/>
    </location>
</feature>
<keyword evidence="3" id="KW-1185">Reference proteome</keyword>
<accession>A0A5B7GXW2</accession>
<dbReference type="EMBL" id="VSRR010019777">
    <property type="protein sequence ID" value="MPC62523.1"/>
    <property type="molecule type" value="Genomic_DNA"/>
</dbReference>
<evidence type="ECO:0000313" key="3">
    <source>
        <dbReference type="Proteomes" id="UP000324222"/>
    </source>
</evidence>
<sequence length="32" mass="3832">MNNRKGDRTEPRGTPLLIDLREKHNRTVRKET</sequence>
<dbReference type="AlphaFoldDB" id="A0A5B7GXW2"/>
<feature type="compositionally biased region" description="Basic and acidic residues" evidence="1">
    <location>
        <begin position="1"/>
        <end position="11"/>
    </location>
</feature>